<dbReference type="GO" id="GO:0008841">
    <property type="term" value="F:dihydrofolate synthase activity"/>
    <property type="evidence" value="ECO:0007669"/>
    <property type="project" value="TreeGrafter"/>
</dbReference>
<proteinExistence type="inferred from homology"/>
<name>A0A242BLP8_ENTFC</name>
<keyword evidence="4" id="KW-0436">Ligase</keyword>
<evidence type="ECO:0000256" key="4">
    <source>
        <dbReference type="ARBA" id="ARBA00022598"/>
    </source>
</evidence>
<comment type="caution">
    <text evidence="13">The sequence shown here is derived from an EMBL/GenBank/DDBJ whole genome shotgun (WGS) entry which is preliminary data.</text>
</comment>
<evidence type="ECO:0000259" key="11">
    <source>
        <dbReference type="Pfam" id="PF02875"/>
    </source>
</evidence>
<dbReference type="GO" id="GO:0005524">
    <property type="term" value="F:ATP binding"/>
    <property type="evidence" value="ECO:0007669"/>
    <property type="project" value="UniProtKB-KW"/>
</dbReference>
<comment type="similarity">
    <text evidence="2">Belongs to the folylpolyglutamate synthase family.</text>
</comment>
<keyword evidence="8" id="KW-0460">Magnesium</keyword>
<dbReference type="AlphaFoldDB" id="A0A242BLP8"/>
<keyword evidence="6" id="KW-0547">Nucleotide-binding</keyword>
<evidence type="ECO:0000256" key="3">
    <source>
        <dbReference type="ARBA" id="ARBA00013025"/>
    </source>
</evidence>
<dbReference type="EC" id="6.3.2.17" evidence="3"/>
<keyword evidence="7" id="KW-0067">ATP-binding</keyword>
<evidence type="ECO:0000313" key="14">
    <source>
        <dbReference type="Proteomes" id="UP000194885"/>
    </source>
</evidence>
<organism evidence="13 14">
    <name type="scientific">Enterococcus faecium</name>
    <name type="common">Streptococcus faecium</name>
    <dbReference type="NCBI Taxonomy" id="1352"/>
    <lineage>
        <taxon>Bacteria</taxon>
        <taxon>Bacillati</taxon>
        <taxon>Bacillota</taxon>
        <taxon>Bacilli</taxon>
        <taxon>Lactobacillales</taxon>
        <taxon>Enterococcaceae</taxon>
        <taxon>Enterococcus</taxon>
    </lineage>
</organism>
<evidence type="ECO:0000256" key="8">
    <source>
        <dbReference type="ARBA" id="ARBA00022842"/>
    </source>
</evidence>
<comment type="catalytic activity">
    <reaction evidence="10">
        <text>(6S)-5,6,7,8-tetrahydrofolyl-(gamma-L-Glu)(n) + L-glutamate + ATP = (6S)-5,6,7,8-tetrahydrofolyl-(gamma-L-Glu)(n+1) + ADP + phosphate + H(+)</text>
        <dbReference type="Rhea" id="RHEA:10580"/>
        <dbReference type="Rhea" id="RHEA-COMP:14738"/>
        <dbReference type="Rhea" id="RHEA-COMP:14740"/>
        <dbReference type="ChEBI" id="CHEBI:15378"/>
        <dbReference type="ChEBI" id="CHEBI:29985"/>
        <dbReference type="ChEBI" id="CHEBI:30616"/>
        <dbReference type="ChEBI" id="CHEBI:43474"/>
        <dbReference type="ChEBI" id="CHEBI:141005"/>
        <dbReference type="ChEBI" id="CHEBI:456216"/>
        <dbReference type="EC" id="6.3.2.17"/>
    </reaction>
</comment>
<dbReference type="InterPro" id="IPR018109">
    <property type="entry name" value="Folylpolyglutamate_synth_CS"/>
</dbReference>
<evidence type="ECO:0000256" key="6">
    <source>
        <dbReference type="ARBA" id="ARBA00022741"/>
    </source>
</evidence>
<dbReference type="InterPro" id="IPR036565">
    <property type="entry name" value="Mur-like_cat_sf"/>
</dbReference>
<dbReference type="Pfam" id="PF02875">
    <property type="entry name" value="Mur_ligase_C"/>
    <property type="match status" value="1"/>
</dbReference>
<dbReference type="PROSITE" id="PS01011">
    <property type="entry name" value="FOLYLPOLYGLU_SYNT_1"/>
    <property type="match status" value="1"/>
</dbReference>
<evidence type="ECO:0000256" key="2">
    <source>
        <dbReference type="ARBA" id="ARBA00008276"/>
    </source>
</evidence>
<accession>A0A242BLP8</accession>
<dbReference type="PANTHER" id="PTHR11136:SF0">
    <property type="entry name" value="DIHYDROFOLATE SYNTHETASE-RELATED"/>
    <property type="match status" value="1"/>
</dbReference>
<dbReference type="InterPro" id="IPR036615">
    <property type="entry name" value="Mur_ligase_C_dom_sf"/>
</dbReference>
<dbReference type="SUPFAM" id="SSF53244">
    <property type="entry name" value="MurD-like peptide ligases, peptide-binding domain"/>
    <property type="match status" value="1"/>
</dbReference>
<dbReference type="GO" id="GO:0004326">
    <property type="term" value="F:tetrahydrofolylpolyglutamate synthase activity"/>
    <property type="evidence" value="ECO:0007669"/>
    <property type="project" value="UniProtKB-EC"/>
</dbReference>
<dbReference type="NCBIfam" id="TIGR01499">
    <property type="entry name" value="folC"/>
    <property type="match status" value="1"/>
</dbReference>
<dbReference type="Proteomes" id="UP000194885">
    <property type="component" value="Unassembled WGS sequence"/>
</dbReference>
<dbReference type="EMBL" id="NGKW01000001">
    <property type="protein sequence ID" value="OTN96070.1"/>
    <property type="molecule type" value="Genomic_DNA"/>
</dbReference>
<comment type="cofactor">
    <cofactor evidence="1">
        <name>Mg(2+)</name>
        <dbReference type="ChEBI" id="CHEBI:18420"/>
    </cofactor>
</comment>
<reference evidence="13 14" key="1">
    <citation type="submission" date="2017-05" db="EMBL/GenBank/DDBJ databases">
        <title>The Genome Sequence of Enterococcus faecium 7H8_DIV0219.</title>
        <authorList>
            <consortium name="The Broad Institute Genomics Platform"/>
            <consortium name="The Broad Institute Genomic Center for Infectious Diseases"/>
            <person name="Earl A."/>
            <person name="Manson A."/>
            <person name="Schwartman J."/>
            <person name="Gilmore M."/>
            <person name="Abouelleil A."/>
            <person name="Cao P."/>
            <person name="Chapman S."/>
            <person name="Cusick C."/>
            <person name="Shea T."/>
            <person name="Young S."/>
            <person name="Neafsey D."/>
            <person name="Nusbaum C."/>
            <person name="Birren B."/>
        </authorList>
    </citation>
    <scope>NUCLEOTIDE SEQUENCE [LARGE SCALE GENOMIC DNA]</scope>
    <source>
        <strain evidence="13 14">7H8_DIV0219</strain>
    </source>
</reference>
<keyword evidence="5" id="KW-0479">Metal-binding</keyword>
<evidence type="ECO:0000256" key="7">
    <source>
        <dbReference type="ARBA" id="ARBA00022840"/>
    </source>
</evidence>
<dbReference type="InterPro" id="IPR013221">
    <property type="entry name" value="Mur_ligase_cen"/>
</dbReference>
<evidence type="ECO:0000256" key="1">
    <source>
        <dbReference type="ARBA" id="ARBA00001946"/>
    </source>
</evidence>
<protein>
    <recommendedName>
        <fullName evidence="3">tetrahydrofolate synthase</fullName>
        <ecNumber evidence="3">6.3.2.17</ecNumber>
    </recommendedName>
    <alternativeName>
        <fullName evidence="9">Tetrahydrofolylpolyglutamate synthase</fullName>
    </alternativeName>
</protein>
<feature type="domain" description="Mur ligase C-terminal" evidence="11">
    <location>
        <begin position="352"/>
        <end position="469"/>
    </location>
</feature>
<dbReference type="InterPro" id="IPR004101">
    <property type="entry name" value="Mur_ligase_C"/>
</dbReference>
<evidence type="ECO:0000256" key="10">
    <source>
        <dbReference type="ARBA" id="ARBA00047493"/>
    </source>
</evidence>
<dbReference type="GO" id="GO:0005737">
    <property type="term" value="C:cytoplasm"/>
    <property type="evidence" value="ECO:0007669"/>
    <property type="project" value="TreeGrafter"/>
</dbReference>
<evidence type="ECO:0000256" key="9">
    <source>
        <dbReference type="ARBA" id="ARBA00030592"/>
    </source>
</evidence>
<evidence type="ECO:0000256" key="5">
    <source>
        <dbReference type="ARBA" id="ARBA00022723"/>
    </source>
</evidence>
<dbReference type="GO" id="GO:0046872">
    <property type="term" value="F:metal ion binding"/>
    <property type="evidence" value="ECO:0007669"/>
    <property type="project" value="UniProtKB-KW"/>
</dbReference>
<evidence type="ECO:0000313" key="13">
    <source>
        <dbReference type="EMBL" id="OTN96070.1"/>
    </source>
</evidence>
<dbReference type="Gene3D" id="3.90.190.20">
    <property type="entry name" value="Mur ligase, C-terminal domain"/>
    <property type="match status" value="1"/>
</dbReference>
<sequence length="489" mass="54996">MIIVASSFLVYSDYLEKRAIYHVSGADFSLYRPFIFLMSSICYNKREMGELLMTIEEAIEWIHSRLPFGSRPGLDRVEALLEVVGHPERKVKTIHIAGTNGKGSTVAYLRSLLEEAGLIVGTFTSPYIETFNERIAINGKSIPDNDLIQLVKKYQPLIKQLDQFEAVAGITEFETLTAMAFDYFLMKKVDVAIIEVGLGGLLDSTNVAVPMLTGITTIGLDHTEILGETIEEIAAQKAGIIKQGVPVVTGNIGPEAFNVIKQTAKEKNATLYVYGENYKINYLHPDETWGEVFEFFNEAGKIPQLTTPLLGQHQAENAGVAIELYFVYCQLEKLPFREKDVLKGLKKSRWPGRMERLSNEPLVVLDGAHNTHAMNRLVENLKKEFKGYQINILFSALRTKNVREMLERLQQVPNVHIYLTTFEHPKAIELSEVSDLASERVSIVSLWQFGLADILEKMTNEDVLVVTGSLYFISEVRHLLIQLGGDHEV</sequence>
<dbReference type="PANTHER" id="PTHR11136">
    <property type="entry name" value="FOLYLPOLYGLUTAMATE SYNTHASE-RELATED"/>
    <property type="match status" value="1"/>
</dbReference>
<dbReference type="SUPFAM" id="SSF53623">
    <property type="entry name" value="MurD-like peptide ligases, catalytic domain"/>
    <property type="match status" value="1"/>
</dbReference>
<dbReference type="Gene3D" id="3.40.1190.10">
    <property type="entry name" value="Mur-like, catalytic domain"/>
    <property type="match status" value="1"/>
</dbReference>
<feature type="domain" description="Mur ligase central" evidence="12">
    <location>
        <begin position="184"/>
        <end position="323"/>
    </location>
</feature>
<dbReference type="Pfam" id="PF08245">
    <property type="entry name" value="Mur_ligase_M"/>
    <property type="match status" value="1"/>
</dbReference>
<dbReference type="InterPro" id="IPR001645">
    <property type="entry name" value="Folylpolyglutamate_synth"/>
</dbReference>
<gene>
    <name evidence="13" type="ORF">A5810_000396</name>
</gene>
<evidence type="ECO:0000259" key="12">
    <source>
        <dbReference type="Pfam" id="PF08245"/>
    </source>
</evidence>
<dbReference type="FunFam" id="3.40.1190.10:FF:000011">
    <property type="entry name" value="Folylpolyglutamate synthase/dihydrofolate synthase"/>
    <property type="match status" value="1"/>
</dbReference>